<feature type="transmembrane region" description="Helical" evidence="1">
    <location>
        <begin position="88"/>
        <end position="107"/>
    </location>
</feature>
<dbReference type="KEGG" id="thei:K1720_02620"/>
<keyword evidence="1" id="KW-0812">Transmembrane</keyword>
<keyword evidence="1" id="KW-0472">Membrane</keyword>
<feature type="transmembrane region" description="Helical" evidence="1">
    <location>
        <begin position="12"/>
        <end position="29"/>
    </location>
</feature>
<feature type="transmembrane region" description="Helical" evidence="1">
    <location>
        <begin position="55"/>
        <end position="76"/>
    </location>
</feature>
<evidence type="ECO:0000313" key="2">
    <source>
        <dbReference type="EMBL" id="USH00381.1"/>
    </source>
</evidence>
<reference evidence="2 3" key="1">
    <citation type="submission" date="2021-08" db="EMBL/GenBank/DDBJ databases">
        <title>Thermococcus onnuriiensis IOH2.</title>
        <authorList>
            <person name="Park Y.-J."/>
        </authorList>
    </citation>
    <scope>NUCLEOTIDE SEQUENCE [LARGE SCALE GENOMIC DNA]</scope>
    <source>
        <strain evidence="2 3">IOH2</strain>
    </source>
</reference>
<gene>
    <name evidence="2" type="ORF">K1720_02620</name>
</gene>
<dbReference type="EMBL" id="CP080572">
    <property type="protein sequence ID" value="USH00381.1"/>
    <property type="molecule type" value="Genomic_DNA"/>
</dbReference>
<accession>A0A9E7MB41</accession>
<protein>
    <recommendedName>
        <fullName evidence="4">Succinate dehydrogenase</fullName>
    </recommendedName>
</protein>
<dbReference type="RefSeq" id="WP_251949663.1">
    <property type="nucleotide sequence ID" value="NZ_CP080572.1"/>
</dbReference>
<keyword evidence="1" id="KW-1133">Transmembrane helix</keyword>
<dbReference type="Proteomes" id="UP001056425">
    <property type="component" value="Chromosome"/>
</dbReference>
<sequence length="113" mass="12782">MRAFKIVELTSIPLFILSLILVLSGYGIISPKTLNTFTFGLLSYENSSSVHSYVLIRYGFTALLLLHSYAGFEIFGLKKIRNPKVRTVLSHSLLVVVLYTLWVVTVVELRTLF</sequence>
<organism evidence="2 3">
    <name type="scientific">Thermococcus argininiproducens</name>
    <dbReference type="NCBI Taxonomy" id="2866384"/>
    <lineage>
        <taxon>Archaea</taxon>
        <taxon>Methanobacteriati</taxon>
        <taxon>Methanobacteriota</taxon>
        <taxon>Thermococci</taxon>
        <taxon>Thermococcales</taxon>
        <taxon>Thermococcaceae</taxon>
        <taxon>Thermococcus</taxon>
    </lineage>
</organism>
<dbReference type="AlphaFoldDB" id="A0A9E7MB41"/>
<proteinExistence type="predicted"/>
<keyword evidence="3" id="KW-1185">Reference proteome</keyword>
<evidence type="ECO:0008006" key="4">
    <source>
        <dbReference type="Google" id="ProtNLM"/>
    </source>
</evidence>
<evidence type="ECO:0000256" key="1">
    <source>
        <dbReference type="SAM" id="Phobius"/>
    </source>
</evidence>
<name>A0A9E7MB41_9EURY</name>
<evidence type="ECO:0000313" key="3">
    <source>
        <dbReference type="Proteomes" id="UP001056425"/>
    </source>
</evidence>
<dbReference type="GeneID" id="72777202"/>